<dbReference type="Proteomes" id="UP000887576">
    <property type="component" value="Unplaced"/>
</dbReference>
<evidence type="ECO:0000313" key="2">
    <source>
        <dbReference type="WBParaSite" id="JU765_v2.g3438.t2"/>
    </source>
</evidence>
<evidence type="ECO:0000313" key="1">
    <source>
        <dbReference type="Proteomes" id="UP000887576"/>
    </source>
</evidence>
<reference evidence="2" key="1">
    <citation type="submission" date="2022-11" db="UniProtKB">
        <authorList>
            <consortium name="WormBaseParasite"/>
        </authorList>
    </citation>
    <scope>IDENTIFICATION</scope>
</reference>
<sequence>MGKLEAWICIGYAFAPAIAFFIRFVAKEPLRIILYMIGIILYMIGAFFWLVSLLLTSLIWQVTRLIITTPIPILLIFIMNEEIARVLLFIVTRKAYDGLIKIGTSNKLIIPEIALLAHDSRHTLSFVCGLGFGTLACFFSVANVIADMAKDGIPGFPPAVENSKCPIHRTANDADVPFSYSIVGCLLIFLNACWTVMQWDSLHKFFKDKKLMEVTNNPTNGEEESTEHENKHWWLGLVISVIAHVANSLLSVLSPGGWHWYVLIGHFIILGICIVLTLYVAGFKKPTSWCNFLLTSHILPCKSMPRQPETAGDDNVQVIQPQNQHSQVIRRNNPSPASITPTAV</sequence>
<organism evidence="1 2">
    <name type="scientific">Panagrolaimus sp. JU765</name>
    <dbReference type="NCBI Taxonomy" id="591449"/>
    <lineage>
        <taxon>Eukaryota</taxon>
        <taxon>Metazoa</taxon>
        <taxon>Ecdysozoa</taxon>
        <taxon>Nematoda</taxon>
        <taxon>Chromadorea</taxon>
        <taxon>Rhabditida</taxon>
        <taxon>Tylenchina</taxon>
        <taxon>Panagrolaimomorpha</taxon>
        <taxon>Panagrolaimoidea</taxon>
        <taxon>Panagrolaimidae</taxon>
        <taxon>Panagrolaimus</taxon>
    </lineage>
</organism>
<accession>A0AC34R525</accession>
<dbReference type="WBParaSite" id="JU765_v2.g3438.t2">
    <property type="protein sequence ID" value="JU765_v2.g3438.t2"/>
    <property type="gene ID" value="JU765_v2.g3438"/>
</dbReference>
<protein>
    <submittedName>
        <fullName evidence="2">Uncharacterized protein</fullName>
    </submittedName>
</protein>
<proteinExistence type="predicted"/>
<name>A0AC34R525_9BILA</name>